<dbReference type="SMART" id="SM00822">
    <property type="entry name" value="PKS_KR"/>
    <property type="match status" value="1"/>
</dbReference>
<gene>
    <name evidence="3" type="ORF">BEMITA_LOCUS9035</name>
</gene>
<dbReference type="SUPFAM" id="SSF51735">
    <property type="entry name" value="NAD(P)-binding Rossmann-fold domains"/>
    <property type="match status" value="1"/>
</dbReference>
<evidence type="ECO:0000259" key="2">
    <source>
        <dbReference type="SMART" id="SM00822"/>
    </source>
</evidence>
<dbReference type="AlphaFoldDB" id="A0A9P0F5A5"/>
<evidence type="ECO:0000313" key="3">
    <source>
        <dbReference type="EMBL" id="CAH0390298.1"/>
    </source>
</evidence>
<protein>
    <recommendedName>
        <fullName evidence="2">Ketoreductase domain-containing protein</fullName>
    </recommendedName>
</protein>
<name>A0A9P0F5A5_BEMTA</name>
<feature type="domain" description="Ketoreductase" evidence="2">
    <location>
        <begin position="17"/>
        <end position="196"/>
    </location>
</feature>
<dbReference type="PANTHER" id="PTHR43975">
    <property type="entry name" value="ZGC:101858"/>
    <property type="match status" value="1"/>
</dbReference>
<dbReference type="GO" id="GO:0016491">
    <property type="term" value="F:oxidoreductase activity"/>
    <property type="evidence" value="ECO:0007669"/>
    <property type="project" value="UniProtKB-KW"/>
</dbReference>
<evidence type="ECO:0000256" key="1">
    <source>
        <dbReference type="ARBA" id="ARBA00023002"/>
    </source>
</evidence>
<dbReference type="PRINTS" id="PR00080">
    <property type="entry name" value="SDRFAMILY"/>
</dbReference>
<keyword evidence="4" id="KW-1185">Reference proteome</keyword>
<dbReference type="InterPro" id="IPR057326">
    <property type="entry name" value="KR_dom"/>
</dbReference>
<dbReference type="InterPro" id="IPR002347">
    <property type="entry name" value="SDR_fam"/>
</dbReference>
<organism evidence="3 4">
    <name type="scientific">Bemisia tabaci</name>
    <name type="common">Sweetpotato whitefly</name>
    <name type="synonym">Aleurodes tabaci</name>
    <dbReference type="NCBI Taxonomy" id="7038"/>
    <lineage>
        <taxon>Eukaryota</taxon>
        <taxon>Metazoa</taxon>
        <taxon>Ecdysozoa</taxon>
        <taxon>Arthropoda</taxon>
        <taxon>Hexapoda</taxon>
        <taxon>Insecta</taxon>
        <taxon>Pterygota</taxon>
        <taxon>Neoptera</taxon>
        <taxon>Paraneoptera</taxon>
        <taxon>Hemiptera</taxon>
        <taxon>Sternorrhyncha</taxon>
        <taxon>Aleyrodoidea</taxon>
        <taxon>Aleyrodidae</taxon>
        <taxon>Aleyrodinae</taxon>
        <taxon>Bemisia</taxon>
    </lineage>
</organism>
<dbReference type="Gene3D" id="3.40.50.720">
    <property type="entry name" value="NAD(P)-binding Rossmann-like Domain"/>
    <property type="match status" value="1"/>
</dbReference>
<dbReference type="EMBL" id="OU963866">
    <property type="protein sequence ID" value="CAH0390298.1"/>
    <property type="molecule type" value="Genomic_DNA"/>
</dbReference>
<proteinExistence type="predicted"/>
<dbReference type="GO" id="GO:0006629">
    <property type="term" value="P:lipid metabolic process"/>
    <property type="evidence" value="ECO:0007669"/>
    <property type="project" value="UniProtKB-ARBA"/>
</dbReference>
<dbReference type="FunFam" id="3.40.50.720:FF:000084">
    <property type="entry name" value="Short-chain dehydrogenase reductase"/>
    <property type="match status" value="1"/>
</dbReference>
<dbReference type="Pfam" id="PF13561">
    <property type="entry name" value="adh_short_C2"/>
    <property type="match status" value="1"/>
</dbReference>
<evidence type="ECO:0000313" key="4">
    <source>
        <dbReference type="Proteomes" id="UP001152759"/>
    </source>
</evidence>
<dbReference type="InterPro" id="IPR036291">
    <property type="entry name" value="NAD(P)-bd_dom_sf"/>
</dbReference>
<reference evidence="3" key="1">
    <citation type="submission" date="2021-12" db="EMBL/GenBank/DDBJ databases">
        <authorList>
            <person name="King R."/>
        </authorList>
    </citation>
    <scope>NUCLEOTIDE SEQUENCE</scope>
</reference>
<accession>A0A9P0F5A5</accession>
<dbReference type="PRINTS" id="PR00081">
    <property type="entry name" value="GDHRDH"/>
</dbReference>
<keyword evidence="1" id="KW-0560">Oxidoreductase</keyword>
<dbReference type="NCBIfam" id="NF005559">
    <property type="entry name" value="PRK07231.1"/>
    <property type="match status" value="1"/>
</dbReference>
<dbReference type="PANTHER" id="PTHR43975:SF2">
    <property type="entry name" value="EG:BACR7A4.14 PROTEIN-RELATED"/>
    <property type="match status" value="1"/>
</dbReference>
<sequence>MDLQSVKLTIRHEFSGKVILITGASSGIGAATAKHFAQFNASLALAGRNLANLKQVASDCKAISCESPFIFTGDLTNEEETRALIESVLNHYTRLDILVNNAATAELGSIEDTSLAQYDRVLNTNVRSVYHLTMLAVPHLIRTKGSIINVSSVSGLRPSLGFLAYCTSKAAIDQFTRSLALELADKGVRVNSVSPGVILTGIHKRAGMNDAAYAEFLQKAEKIQPLGRVGTAQEVATVIAFLASENASFLTGVITPVDGGRHV</sequence>
<dbReference type="Proteomes" id="UP001152759">
    <property type="component" value="Chromosome 5"/>
</dbReference>
<dbReference type="PROSITE" id="PS00061">
    <property type="entry name" value="ADH_SHORT"/>
    <property type="match status" value="1"/>
</dbReference>
<dbReference type="InterPro" id="IPR020904">
    <property type="entry name" value="Sc_DH/Rdtase_CS"/>
</dbReference>